<feature type="compositionally biased region" description="Basic and acidic residues" evidence="1">
    <location>
        <begin position="87"/>
        <end position="96"/>
    </location>
</feature>
<evidence type="ECO:0000313" key="3">
    <source>
        <dbReference type="Proteomes" id="UP000323067"/>
    </source>
</evidence>
<gene>
    <name evidence="2" type="ORF">A9K55_003708</name>
</gene>
<protein>
    <submittedName>
        <fullName evidence="2">Uncharacterized protein</fullName>
    </submittedName>
</protein>
<feature type="compositionally biased region" description="Basic and acidic residues" evidence="1">
    <location>
        <begin position="208"/>
        <end position="222"/>
    </location>
</feature>
<evidence type="ECO:0000313" key="2">
    <source>
        <dbReference type="EMBL" id="ATY58733.1"/>
    </source>
</evidence>
<organism evidence="2 3">
    <name type="scientific">Cordyceps militaris</name>
    <name type="common">Caterpillar fungus</name>
    <name type="synonym">Clavaria militaris</name>
    <dbReference type="NCBI Taxonomy" id="73501"/>
    <lineage>
        <taxon>Eukaryota</taxon>
        <taxon>Fungi</taxon>
        <taxon>Dikarya</taxon>
        <taxon>Ascomycota</taxon>
        <taxon>Pezizomycotina</taxon>
        <taxon>Sordariomycetes</taxon>
        <taxon>Hypocreomycetidae</taxon>
        <taxon>Hypocreales</taxon>
        <taxon>Cordycipitaceae</taxon>
        <taxon>Cordyceps</taxon>
    </lineage>
</organism>
<proteinExistence type="predicted"/>
<feature type="compositionally biased region" description="Basic and acidic residues" evidence="1">
    <location>
        <begin position="257"/>
        <end position="270"/>
    </location>
</feature>
<dbReference type="EMBL" id="CP023322">
    <property type="protein sequence ID" value="ATY58733.1"/>
    <property type="molecule type" value="Genomic_DNA"/>
</dbReference>
<dbReference type="VEuPathDB" id="FungiDB:CCM_06347"/>
<feature type="compositionally biased region" description="Polar residues" evidence="1">
    <location>
        <begin position="110"/>
        <end position="120"/>
    </location>
</feature>
<dbReference type="VEuPathDB" id="FungiDB:A9K55_003708"/>
<feature type="region of interest" description="Disordered" evidence="1">
    <location>
        <begin position="35"/>
        <end position="135"/>
    </location>
</feature>
<dbReference type="OrthoDB" id="2537141at2759"/>
<evidence type="ECO:0000256" key="1">
    <source>
        <dbReference type="SAM" id="MobiDB-lite"/>
    </source>
</evidence>
<feature type="region of interest" description="Disordered" evidence="1">
    <location>
        <begin position="333"/>
        <end position="353"/>
    </location>
</feature>
<feature type="region of interest" description="Disordered" evidence="1">
    <location>
        <begin position="191"/>
        <end position="276"/>
    </location>
</feature>
<sequence>MSAAQLDETASLAQAHTLSDSHLKDYISNSPISSPTAASLCRVTHHREETPAPRQATPSSVPSHIDATPDPKPIYLTRVPYCKSPRARPDETSKYERKPRRKTRPDRYDTSQQHQKTINLSRHERRQRKRENLRSRKEIMTNFYSSAVENRHVLMKPALATGAFVNGRGSVSTPLTDLTFNELTFPIIQRSVPRAASSPQPPNGARKRPSELETKSLDQIDKHSKRPLVTEDCPDTPTPPPRRSHGERPTQMQLPHAETDRNTTPKEDIYPRNTTPRPIIRYVDSGVDAMSSVGDLGPGDVTDARHVQRPYAGHGSNEQANFLLGQWHLPAHRPRPKLDLGRTCPARLPESAR</sequence>
<name>A0A2H4S6I5_CORMI</name>
<reference evidence="2 3" key="1">
    <citation type="journal article" date="2017" name="BMC Genomics">
        <title>Chromosome level assembly and secondary metabolite potential of the parasitic fungus Cordyceps militaris.</title>
        <authorList>
            <person name="Kramer G.J."/>
            <person name="Nodwell J.R."/>
        </authorList>
    </citation>
    <scope>NUCLEOTIDE SEQUENCE [LARGE SCALE GENOMIC DNA]</scope>
    <source>
        <strain evidence="2 3">ATCC 34164</strain>
    </source>
</reference>
<dbReference type="AlphaFoldDB" id="A0A2H4S6I5"/>
<accession>A0A2H4S6I5</accession>
<dbReference type="Proteomes" id="UP000323067">
    <property type="component" value="Chromosome iv"/>
</dbReference>